<dbReference type="GO" id="GO:0006353">
    <property type="term" value="P:DNA-templated transcription termination"/>
    <property type="evidence" value="ECO:0007669"/>
    <property type="project" value="UniProtKB-KW"/>
</dbReference>
<dbReference type="FunFam" id="1.25.70.10:FF:000001">
    <property type="entry name" value="Mitochondrial transcription termination factor-like"/>
    <property type="match status" value="2"/>
</dbReference>
<evidence type="ECO:0000256" key="2">
    <source>
        <dbReference type="ARBA" id="ARBA00022472"/>
    </source>
</evidence>
<dbReference type="EMBL" id="KI397513">
    <property type="protein sequence ID" value="ERM94311.1"/>
    <property type="molecule type" value="Genomic_DNA"/>
</dbReference>
<keyword evidence="5" id="KW-1185">Reference proteome</keyword>
<dbReference type="GO" id="GO:0003676">
    <property type="term" value="F:nucleic acid binding"/>
    <property type="evidence" value="ECO:0007669"/>
    <property type="project" value="InterPro"/>
</dbReference>
<keyword evidence="2" id="KW-0806">Transcription termination</keyword>
<keyword evidence="3" id="KW-0809">Transit peptide</keyword>
<dbReference type="OMA" id="LDFLMYR"/>
<dbReference type="eggNOG" id="KOG1267">
    <property type="taxonomic scope" value="Eukaryota"/>
</dbReference>
<gene>
    <name evidence="4" type="ORF">AMTR_s00010p00236880</name>
</gene>
<dbReference type="GO" id="GO:0009658">
    <property type="term" value="P:chloroplast organization"/>
    <property type="evidence" value="ECO:0000318"/>
    <property type="project" value="GO_Central"/>
</dbReference>
<evidence type="ECO:0000256" key="3">
    <source>
        <dbReference type="ARBA" id="ARBA00022946"/>
    </source>
</evidence>
<dbReference type="PANTHER" id="PTHR13068:SF236">
    <property type="entry name" value="OS02G0749800 PROTEIN"/>
    <property type="match status" value="1"/>
</dbReference>
<protein>
    <submittedName>
        <fullName evidence="4">Uncharacterized protein</fullName>
    </submittedName>
</protein>
<keyword evidence="2" id="KW-0804">Transcription</keyword>
<dbReference type="InterPro" id="IPR003690">
    <property type="entry name" value="MTERF"/>
</dbReference>
<evidence type="ECO:0000313" key="4">
    <source>
        <dbReference type="EMBL" id="ERM94311.1"/>
    </source>
</evidence>
<dbReference type="SMART" id="SM00733">
    <property type="entry name" value="Mterf"/>
    <property type="match status" value="13"/>
</dbReference>
<dbReference type="PANTHER" id="PTHR13068">
    <property type="entry name" value="CGI-12 PROTEIN-RELATED"/>
    <property type="match status" value="1"/>
</dbReference>
<comment type="similarity">
    <text evidence="1">Belongs to the mTERF family.</text>
</comment>
<dbReference type="Gramene" id="ERM94311">
    <property type="protein sequence ID" value="ERM94311"/>
    <property type="gene ID" value="AMTR_s00010p00236880"/>
</dbReference>
<keyword evidence="2" id="KW-0805">Transcription regulation</keyword>
<evidence type="ECO:0000256" key="1">
    <source>
        <dbReference type="ARBA" id="ARBA00007692"/>
    </source>
</evidence>
<accession>W1NFQ6</accession>
<dbReference type="Pfam" id="PF02536">
    <property type="entry name" value="mTERF"/>
    <property type="match status" value="2"/>
</dbReference>
<dbReference type="HOGENOM" id="CLU_336292_0_0_1"/>
<dbReference type="Gene3D" id="1.25.70.10">
    <property type="entry name" value="Transcription termination factor 3, mitochondrial"/>
    <property type="match status" value="2"/>
</dbReference>
<organism evidence="4 5">
    <name type="scientific">Amborella trichopoda</name>
    <dbReference type="NCBI Taxonomy" id="13333"/>
    <lineage>
        <taxon>Eukaryota</taxon>
        <taxon>Viridiplantae</taxon>
        <taxon>Streptophyta</taxon>
        <taxon>Embryophyta</taxon>
        <taxon>Tracheophyta</taxon>
        <taxon>Spermatophyta</taxon>
        <taxon>Magnoliopsida</taxon>
        <taxon>Amborellales</taxon>
        <taxon>Amborellaceae</taxon>
        <taxon>Amborella</taxon>
    </lineage>
</organism>
<dbReference type="Proteomes" id="UP000017836">
    <property type="component" value="Unassembled WGS sequence"/>
</dbReference>
<name>W1NFQ6_AMBTC</name>
<reference evidence="5" key="1">
    <citation type="journal article" date="2013" name="Science">
        <title>The Amborella genome and the evolution of flowering plants.</title>
        <authorList>
            <consortium name="Amborella Genome Project"/>
        </authorList>
    </citation>
    <scope>NUCLEOTIDE SEQUENCE [LARGE SCALE GENOMIC DNA]</scope>
</reference>
<dbReference type="AlphaFoldDB" id="W1NFQ6"/>
<sequence>MSSLFSSSYYWAPSSSSCTVKFLVDSVGLSRESAIAASSRLGNFKTPEKPLSVINFLKSSGFNETHIHDFIRVRPQVLKCSVEKTLKPRFELLQSLGLSGPELASFLSSSPFIFCYSIDKHLKPSILFLRSYFSSNEEFLSAIKHCKRSKMVVLGNIMKPNLEFLESCGIARPTLQKFMLSRPGFFYQSTERLQQVEERVRELGCDPKSKMFFYAIYTMSSLSEKKWKAKLELLESFGFSKGEVFTMFSKAPYLMSRSEERLMKVMDYFLNELKYDKSFLASRPVLFCYSLEKRVIPRFNVLQALRSSALLTRDVNLANVCFISEESFLQKYVFSFGEQEEYLLNIFKGNRENDEIDAMAKASSSSPLSLPLTGDEVNLMSPSNSSLSPPCNSKEMALSSASLMVKQLIDSVDLSEEAAIAISHQFPHFKSPKRPLFVLKFLKNIGLHDTLISNIITKVPQILTTTTLKSKFKLLQDLGLSGSDLGIFLSSNPAFITCSTKKHLEPSVLFLKSILKTNEDILSVLKRHSQLVMANPKKALLPNIRSLLSYGVGASQLEEFMLAKPASFTQEPKWFKEILGKIKKLGLDCQSNVFSRAVLCMCSLSKDTWQSKLKTFESFGWSEENVLSVFIRNPLLLEMSEKKLQKVIYGIINILNFDKDYLVLHPSLLCFDFEGRVLPRHKVLQALKSKNLVKKDIGLSGICGLTEEKFLQYLLGFGDEADFLLRIYNASKENTRISGEMGG</sequence>
<dbReference type="GO" id="GO:0009507">
    <property type="term" value="C:chloroplast"/>
    <property type="evidence" value="ECO:0000318"/>
    <property type="project" value="GO_Central"/>
</dbReference>
<evidence type="ECO:0000313" key="5">
    <source>
        <dbReference type="Proteomes" id="UP000017836"/>
    </source>
</evidence>
<dbReference type="InterPro" id="IPR038538">
    <property type="entry name" value="MTERF_sf"/>
</dbReference>
<proteinExistence type="inferred from homology"/>